<dbReference type="KEGG" id="ang:An02g09900"/>
<reference evidence="1" key="1">
    <citation type="submission" date="2025-02" db="EMBL/GenBank/DDBJ databases">
        <authorList>
            <consortium name="NCBI Genome Project"/>
        </authorList>
    </citation>
    <scope>NUCLEOTIDE SEQUENCE</scope>
</reference>
<reference evidence="1" key="2">
    <citation type="submission" date="2025-08" db="UniProtKB">
        <authorList>
            <consortium name="RefSeq"/>
        </authorList>
    </citation>
    <scope>IDENTIFICATION</scope>
</reference>
<organism evidence="1">
    <name type="scientific">Aspergillus niger</name>
    <dbReference type="NCBI Taxonomy" id="5061"/>
    <lineage>
        <taxon>Eukaryota</taxon>
        <taxon>Fungi</taxon>
        <taxon>Dikarya</taxon>
        <taxon>Ascomycota</taxon>
        <taxon>Pezizomycotina</taxon>
        <taxon>Eurotiomycetes</taxon>
        <taxon>Eurotiomycetidae</taxon>
        <taxon>Eurotiales</taxon>
        <taxon>Aspergillaceae</taxon>
        <taxon>Aspergillus</taxon>
        <taxon>Aspergillus subgen. Circumdati</taxon>
    </lineage>
</organism>
<dbReference type="RefSeq" id="XP_059600079.1">
    <property type="nucleotide sequence ID" value="XM_059746536.1"/>
</dbReference>
<gene>
    <name evidence="1" type="ORF">An02g09900</name>
</gene>
<name>A0AAJ8DYA3_ASPNG</name>
<proteinExistence type="predicted"/>
<accession>A0AAJ8DYA3</accession>
<dbReference type="GeneID" id="84590430"/>
<dbReference type="AlphaFoldDB" id="A0AAJ8DYA3"/>
<protein>
    <submittedName>
        <fullName evidence="1">Uncharacterized protein</fullName>
    </submittedName>
</protein>
<dbReference type="VEuPathDB" id="FungiDB:An02g09900"/>
<evidence type="ECO:0000313" key="1">
    <source>
        <dbReference type="RefSeq" id="XP_059600079.1"/>
    </source>
</evidence>
<sequence length="177" mass="19141">MAVYHNLGHGCINDSDRQRRRRGIGVAGVAGSTLELLRAEIVMSTITALDGLSPPPSQLPANSELITATSTSRADCSRESLDLAVGWSRGSCADPMVHATKGTASFRICLIPPLVDEYAVLLPRAGLPIYMPAQLLFSFSQWLRNAELFGSIPALMPESDMALVMILLRINVSRPEH</sequence>